<feature type="compositionally biased region" description="Basic and acidic residues" evidence="1">
    <location>
        <begin position="268"/>
        <end position="281"/>
    </location>
</feature>
<dbReference type="Proteomes" id="UP001153069">
    <property type="component" value="Unassembled WGS sequence"/>
</dbReference>
<feature type="region of interest" description="Disordered" evidence="1">
    <location>
        <begin position="214"/>
        <end position="234"/>
    </location>
</feature>
<comment type="caution">
    <text evidence="2">The sequence shown here is derived from an EMBL/GenBank/DDBJ whole genome shotgun (WGS) entry which is preliminary data.</text>
</comment>
<accession>A0A9N8HCX3</accession>
<evidence type="ECO:0000256" key="1">
    <source>
        <dbReference type="SAM" id="MobiDB-lite"/>
    </source>
</evidence>
<name>A0A9N8HCX3_9STRA</name>
<evidence type="ECO:0000313" key="3">
    <source>
        <dbReference type="Proteomes" id="UP001153069"/>
    </source>
</evidence>
<reference evidence="2" key="1">
    <citation type="submission" date="2020-06" db="EMBL/GenBank/DDBJ databases">
        <authorList>
            <consortium name="Plant Systems Biology data submission"/>
        </authorList>
    </citation>
    <scope>NUCLEOTIDE SEQUENCE</scope>
    <source>
        <strain evidence="2">D6</strain>
    </source>
</reference>
<feature type="region of interest" description="Disordered" evidence="1">
    <location>
        <begin position="259"/>
        <end position="286"/>
    </location>
</feature>
<proteinExistence type="predicted"/>
<evidence type="ECO:0000313" key="2">
    <source>
        <dbReference type="EMBL" id="CAB9510353.1"/>
    </source>
</evidence>
<sequence length="301" mass="33530">MMMNSKPTSATQGPSEADMQVLLQIDRYMGQFGKVEQKAFRLEMEAELGKDWYLQSNDAVAMAVAKKSHNTKNGHVAFGGGGRHRRSRGRLHAIKKTKAVHTPDGSFPRRYDFVPFCISVPNEVDMAPTTIEYEREHIFYLQEQPSSATSIISGTIGFKDGKPQGHKRTSTLSTLGTSCSTECYDHNSISASEIGHFINEDNVHVEFNVYEADDDNMSSSSLESDLTDSDDEEETEEVAEKIQGPVSGRLAWLFAKKNSGRSSSIPAKKSEPASNPRDRVQRISQVKRNRRFRAYSAVQGN</sequence>
<gene>
    <name evidence="2" type="ORF">SEMRO_433_G141770.1</name>
</gene>
<dbReference type="EMBL" id="CAICTM010000432">
    <property type="protein sequence ID" value="CAB9510353.1"/>
    <property type="molecule type" value="Genomic_DNA"/>
</dbReference>
<organism evidence="2 3">
    <name type="scientific">Seminavis robusta</name>
    <dbReference type="NCBI Taxonomy" id="568900"/>
    <lineage>
        <taxon>Eukaryota</taxon>
        <taxon>Sar</taxon>
        <taxon>Stramenopiles</taxon>
        <taxon>Ochrophyta</taxon>
        <taxon>Bacillariophyta</taxon>
        <taxon>Bacillariophyceae</taxon>
        <taxon>Bacillariophycidae</taxon>
        <taxon>Naviculales</taxon>
        <taxon>Naviculaceae</taxon>
        <taxon>Seminavis</taxon>
    </lineage>
</organism>
<keyword evidence="3" id="KW-1185">Reference proteome</keyword>
<protein>
    <submittedName>
        <fullName evidence="2">Uncharacterized protein</fullName>
    </submittedName>
</protein>
<feature type="compositionally biased region" description="Acidic residues" evidence="1">
    <location>
        <begin position="225"/>
        <end position="234"/>
    </location>
</feature>
<dbReference type="AlphaFoldDB" id="A0A9N8HCX3"/>